<keyword evidence="10" id="KW-0560">Oxidoreductase</keyword>
<comment type="similarity">
    <text evidence="4">Belongs to the MMACHC family.</text>
</comment>
<evidence type="ECO:0000256" key="2">
    <source>
        <dbReference type="ARBA" id="ARBA00001974"/>
    </source>
</evidence>
<keyword evidence="13" id="KW-1185">Reference proteome</keyword>
<comment type="cofactor">
    <cofactor evidence="2">
        <name>FAD</name>
        <dbReference type="ChEBI" id="CHEBI:57692"/>
    </cofactor>
</comment>
<dbReference type="CDD" id="cd12959">
    <property type="entry name" value="MMACHC-like"/>
    <property type="match status" value="1"/>
</dbReference>
<evidence type="ECO:0000256" key="1">
    <source>
        <dbReference type="ARBA" id="ARBA00001917"/>
    </source>
</evidence>
<comment type="caution">
    <text evidence="12">The sequence shown here is derived from an EMBL/GenBank/DDBJ whole genome shotgun (WGS) entry which is preliminary data.</text>
</comment>
<evidence type="ECO:0000256" key="8">
    <source>
        <dbReference type="ARBA" id="ARBA00022827"/>
    </source>
</evidence>
<keyword evidence="6" id="KW-0285">Flavoprotein</keyword>
<dbReference type="InterPro" id="IPR032037">
    <property type="entry name" value="MMACHC"/>
</dbReference>
<evidence type="ECO:0000256" key="4">
    <source>
        <dbReference type="ARBA" id="ARBA00007762"/>
    </source>
</evidence>
<dbReference type="EMBL" id="ASGP02000005">
    <property type="protein sequence ID" value="KAH9505935.1"/>
    <property type="molecule type" value="Genomic_DNA"/>
</dbReference>
<evidence type="ECO:0000256" key="6">
    <source>
        <dbReference type="ARBA" id="ARBA00022630"/>
    </source>
</evidence>
<evidence type="ECO:0000313" key="13">
    <source>
        <dbReference type="Proteomes" id="UP000790347"/>
    </source>
</evidence>
<accession>A0A922HRC6</accession>
<sequence length="277" mass="32644">MLPEKLVQQFNDLGFEIHYFKISWYNDAVASEYFLPYPDDALAFVVLSNPSWFEKSFLPFLANNLDPSMMDKNDDLPENHSCLTMNCRDPIDQCMRHHFDILAKEISSTLNTEVDKIHDFELLMPYRRPRVLLQTAAHVSGAAYYYRLPRRDKNVHKLGLCIHPEYGGWFGLRGVFVFKQILVPNLERKPPANVIPDIMQQEALLKLFNERWRDGSYRDFIPVKSRYSDLQFKYFSLEPRQRFEFIRKEIYPKLNELISSPSSSNELQNCEKSNGHH</sequence>
<keyword evidence="9" id="KW-0521">NADP</keyword>
<dbReference type="GO" id="GO:0005737">
    <property type="term" value="C:cytoplasm"/>
    <property type="evidence" value="ECO:0007669"/>
    <property type="project" value="UniProtKB-SubCell"/>
</dbReference>
<keyword evidence="5" id="KW-0963">Cytoplasm</keyword>
<reference evidence="12" key="2">
    <citation type="journal article" date="2022" name="Res Sq">
        <title>Comparative Genomics Reveals Insights into the Divergent Evolution of Astigmatic Mites and Household Pest Adaptations.</title>
        <authorList>
            <person name="Xiong Q."/>
            <person name="Wan A.T.-Y."/>
            <person name="Liu X.-Y."/>
            <person name="Fung C.S.-H."/>
            <person name="Xiao X."/>
            <person name="Malainual N."/>
            <person name="Hou J."/>
            <person name="Wang L."/>
            <person name="Wang M."/>
            <person name="Yang K."/>
            <person name="Cui Y."/>
            <person name="Leung E."/>
            <person name="Nong W."/>
            <person name="Shin S.-K."/>
            <person name="Au S."/>
            <person name="Jeong K.Y."/>
            <person name="Chew F.T."/>
            <person name="Hui J."/>
            <person name="Leung T.F."/>
            <person name="Tungtrongchitr A."/>
            <person name="Zhong N."/>
            <person name="Liu Z."/>
            <person name="Tsui S."/>
        </authorList>
    </citation>
    <scope>NUCLEOTIDE SEQUENCE</scope>
    <source>
        <strain evidence="12">Derf</strain>
        <tissue evidence="12">Whole organism</tissue>
    </source>
</reference>
<evidence type="ECO:0000256" key="11">
    <source>
        <dbReference type="ARBA" id="ARBA00031313"/>
    </source>
</evidence>
<evidence type="ECO:0000256" key="3">
    <source>
        <dbReference type="ARBA" id="ARBA00004496"/>
    </source>
</evidence>
<protein>
    <recommendedName>
        <fullName evidence="11">Cyanocobalamin reductase (cyanide-eliminating)</fullName>
    </recommendedName>
</protein>
<name>A0A922HRC6_DERFA</name>
<proteinExistence type="inferred from homology"/>
<comment type="subcellular location">
    <subcellularLocation>
        <location evidence="3">Cytoplasm</location>
    </subcellularLocation>
</comment>
<gene>
    <name evidence="12" type="ORF">DERF_010698</name>
</gene>
<dbReference type="GO" id="GO:0032451">
    <property type="term" value="F:demethylase activity"/>
    <property type="evidence" value="ECO:0007669"/>
    <property type="project" value="TreeGrafter"/>
</dbReference>
<dbReference type="AlphaFoldDB" id="A0A922HRC6"/>
<evidence type="ECO:0000256" key="7">
    <source>
        <dbReference type="ARBA" id="ARBA00022643"/>
    </source>
</evidence>
<comment type="cofactor">
    <cofactor evidence="1">
        <name>FMN</name>
        <dbReference type="ChEBI" id="CHEBI:58210"/>
    </cofactor>
</comment>
<evidence type="ECO:0000313" key="12">
    <source>
        <dbReference type="EMBL" id="KAH9505935.1"/>
    </source>
</evidence>
<evidence type="ECO:0000256" key="10">
    <source>
        <dbReference type="ARBA" id="ARBA00023002"/>
    </source>
</evidence>
<dbReference type="GO" id="GO:0033787">
    <property type="term" value="F:cyanocobalamin reductase (cyanide-eliminating) (NADP+) activity"/>
    <property type="evidence" value="ECO:0007669"/>
    <property type="project" value="TreeGrafter"/>
</dbReference>
<organism evidence="12 13">
    <name type="scientific">Dermatophagoides farinae</name>
    <name type="common">American house dust mite</name>
    <dbReference type="NCBI Taxonomy" id="6954"/>
    <lineage>
        <taxon>Eukaryota</taxon>
        <taxon>Metazoa</taxon>
        <taxon>Ecdysozoa</taxon>
        <taxon>Arthropoda</taxon>
        <taxon>Chelicerata</taxon>
        <taxon>Arachnida</taxon>
        <taxon>Acari</taxon>
        <taxon>Acariformes</taxon>
        <taxon>Sarcoptiformes</taxon>
        <taxon>Astigmata</taxon>
        <taxon>Psoroptidia</taxon>
        <taxon>Analgoidea</taxon>
        <taxon>Pyroglyphidae</taxon>
        <taxon>Dermatophagoidinae</taxon>
        <taxon>Dermatophagoides</taxon>
    </lineage>
</organism>
<dbReference type="PANTHER" id="PTHR31457:SF2">
    <property type="entry name" value="CYANOCOBALAMIN REDUCTASE _ ALKYLCOBALAMIN DEALKYLASE"/>
    <property type="match status" value="1"/>
</dbReference>
<keyword evidence="8" id="KW-0274">FAD</keyword>
<evidence type="ECO:0000256" key="5">
    <source>
        <dbReference type="ARBA" id="ARBA00022490"/>
    </source>
</evidence>
<dbReference type="PANTHER" id="PTHR31457">
    <property type="entry name" value="METHYLMALONIC ACIDURIA AND HOMOCYSTINURIA TYPE C PROTEIN"/>
    <property type="match status" value="1"/>
</dbReference>
<dbReference type="GO" id="GO:0071949">
    <property type="term" value="F:FAD binding"/>
    <property type="evidence" value="ECO:0007669"/>
    <property type="project" value="TreeGrafter"/>
</dbReference>
<dbReference type="Pfam" id="PF16690">
    <property type="entry name" value="MMACHC"/>
    <property type="match status" value="1"/>
</dbReference>
<dbReference type="GO" id="GO:0009235">
    <property type="term" value="P:cobalamin metabolic process"/>
    <property type="evidence" value="ECO:0007669"/>
    <property type="project" value="TreeGrafter"/>
</dbReference>
<reference evidence="12" key="1">
    <citation type="submission" date="2013-05" db="EMBL/GenBank/DDBJ databases">
        <authorList>
            <person name="Yim A.K.Y."/>
            <person name="Chan T.F."/>
            <person name="Ji K.M."/>
            <person name="Liu X.Y."/>
            <person name="Zhou J.W."/>
            <person name="Li R.Q."/>
            <person name="Yang K.Y."/>
            <person name="Li J."/>
            <person name="Li M."/>
            <person name="Law P.T.W."/>
            <person name="Wu Y.L."/>
            <person name="Cai Z.L."/>
            <person name="Qin H."/>
            <person name="Bao Y."/>
            <person name="Leung R.K.K."/>
            <person name="Ng P.K.S."/>
            <person name="Zou J."/>
            <person name="Zhong X.J."/>
            <person name="Ran P.X."/>
            <person name="Zhong N.S."/>
            <person name="Liu Z.G."/>
            <person name="Tsui S.K.W."/>
        </authorList>
    </citation>
    <scope>NUCLEOTIDE SEQUENCE</scope>
    <source>
        <strain evidence="12">Derf</strain>
        <tissue evidence="12">Whole organism</tissue>
    </source>
</reference>
<evidence type="ECO:0000256" key="9">
    <source>
        <dbReference type="ARBA" id="ARBA00022857"/>
    </source>
</evidence>
<keyword evidence="7" id="KW-0288">FMN</keyword>
<dbReference type="Proteomes" id="UP000790347">
    <property type="component" value="Unassembled WGS sequence"/>
</dbReference>